<reference evidence="1 2" key="1">
    <citation type="submission" date="2024-05" db="EMBL/GenBank/DDBJ databases">
        <title>Sphingomonas sp. HF-S3 16S ribosomal RNA gene Genome sequencing and assembly.</title>
        <authorList>
            <person name="Lee H."/>
        </authorList>
    </citation>
    <scope>NUCLEOTIDE SEQUENCE [LARGE SCALE GENOMIC DNA]</scope>
    <source>
        <strain evidence="1 2">HF-S3</strain>
    </source>
</reference>
<accession>A0ABV0B911</accession>
<evidence type="ECO:0000313" key="1">
    <source>
        <dbReference type="EMBL" id="MEN3747660.1"/>
    </source>
</evidence>
<sequence>MSAFPIQRDLAAMAARASLALPGAASRAATAEKSKQRLHPAIRKAADEALLAFRASPEHAALMADLEGMSLLQLQSRLRTALEGPYFEPVMATLRQTATRDADEDPLLDFIPKAVSLGLMGQAVLLLGVSGSVGYAVDVSLTNPDTGIYVGGAVDAGIDAGIEGDICLGFWRESVADLGGTYVGAEVDIDDLTGIVVAAFENDDEIGLVFAGVDLGIDDGMENTDFYFFEFDTGQAPIYQPGESNCLVQLQGMVCTNSKNDYDEIYIEFLADSDSTVYRFPAWDSYQMCEADRNSDLSNWSVGLIIKFDSSFTLRLHVGDQTLDDLTITRSYYGGVNEGYTAIWDTSHATNGIYYSCATVLLKG</sequence>
<comment type="caution">
    <text evidence="1">The sequence shown here is derived from an EMBL/GenBank/DDBJ whole genome shotgun (WGS) entry which is preliminary data.</text>
</comment>
<organism evidence="1 2">
    <name type="scientific">Sphingomonas rustica</name>
    <dbReference type="NCBI Taxonomy" id="3103142"/>
    <lineage>
        <taxon>Bacteria</taxon>
        <taxon>Pseudomonadati</taxon>
        <taxon>Pseudomonadota</taxon>
        <taxon>Alphaproteobacteria</taxon>
        <taxon>Sphingomonadales</taxon>
        <taxon>Sphingomonadaceae</taxon>
        <taxon>Sphingomonas</taxon>
    </lineage>
</organism>
<keyword evidence="2" id="KW-1185">Reference proteome</keyword>
<gene>
    <name evidence="1" type="ORF">TPR58_10805</name>
</gene>
<name>A0ABV0B911_9SPHN</name>
<protein>
    <submittedName>
        <fullName evidence="1">Uncharacterized protein</fullName>
    </submittedName>
</protein>
<dbReference type="RefSeq" id="WP_346246656.1">
    <property type="nucleotide sequence ID" value="NZ_JBDIZK010000005.1"/>
</dbReference>
<evidence type="ECO:0000313" key="2">
    <source>
        <dbReference type="Proteomes" id="UP001427805"/>
    </source>
</evidence>
<proteinExistence type="predicted"/>
<dbReference type="Proteomes" id="UP001427805">
    <property type="component" value="Unassembled WGS sequence"/>
</dbReference>
<dbReference type="EMBL" id="JBDIZK010000005">
    <property type="protein sequence ID" value="MEN3747660.1"/>
    <property type="molecule type" value="Genomic_DNA"/>
</dbReference>